<feature type="chain" id="PRO_5017689557" evidence="2">
    <location>
        <begin position="22"/>
        <end position="312"/>
    </location>
</feature>
<feature type="region of interest" description="Disordered" evidence="1">
    <location>
        <begin position="200"/>
        <end position="295"/>
    </location>
</feature>
<name>A0A3E2HRT8_SCYLI</name>
<feature type="compositionally biased region" description="Polar residues" evidence="1">
    <location>
        <begin position="284"/>
        <end position="295"/>
    </location>
</feature>
<keyword evidence="4" id="KW-1185">Reference proteome</keyword>
<feature type="non-terminal residue" evidence="3">
    <location>
        <position position="312"/>
    </location>
</feature>
<organism evidence="3 4">
    <name type="scientific">Scytalidium lignicola</name>
    <name type="common">Hyphomycete</name>
    <dbReference type="NCBI Taxonomy" id="5539"/>
    <lineage>
        <taxon>Eukaryota</taxon>
        <taxon>Fungi</taxon>
        <taxon>Dikarya</taxon>
        <taxon>Ascomycota</taxon>
        <taxon>Pezizomycotina</taxon>
        <taxon>Leotiomycetes</taxon>
        <taxon>Leotiomycetes incertae sedis</taxon>
        <taxon>Scytalidium</taxon>
    </lineage>
</organism>
<reference evidence="3 4" key="1">
    <citation type="submission" date="2018-05" db="EMBL/GenBank/DDBJ databases">
        <title>Draft genome sequence of Scytalidium lignicola DSM 105466, a ubiquitous saprotrophic fungus.</title>
        <authorList>
            <person name="Buettner E."/>
            <person name="Gebauer A.M."/>
            <person name="Hofrichter M."/>
            <person name="Liers C."/>
            <person name="Kellner H."/>
        </authorList>
    </citation>
    <scope>NUCLEOTIDE SEQUENCE [LARGE SCALE GENOMIC DNA]</scope>
    <source>
        <strain evidence="3 4">DSM 105466</strain>
    </source>
</reference>
<evidence type="ECO:0000313" key="4">
    <source>
        <dbReference type="Proteomes" id="UP000258309"/>
    </source>
</evidence>
<keyword evidence="2" id="KW-0732">Signal</keyword>
<dbReference type="AlphaFoldDB" id="A0A3E2HRT8"/>
<evidence type="ECO:0000313" key="3">
    <source>
        <dbReference type="EMBL" id="RFU35721.1"/>
    </source>
</evidence>
<sequence>MFRSITKTAAVLAVGLPLAHAFDYVRFPLEVTAGKGTTLTVVNDIADGSESFDAGFDSYRVYLATTPPGWGTGPVCYLVNSTTIDTTTLTITIPADVGPSGSFYSISTMEFNQDPYKDGPSGFEYSGTFDLEGGKGEWSSSELAGFGLGDMDSVPCTAYNCIRQCNNGIDPTSDDKAIYKKVYECMLNCPGVSLPSWDELNSDDDSDFSSSSSSDDYGIASQSVSSSSGSSPTTLSTSKASAPATTSGTTTATASSSSSPSPSRASQSVSASVATNATSTSSTVPTETPNGGSQISAGIPLLFTLIAGILLM</sequence>
<dbReference type="Proteomes" id="UP000258309">
    <property type="component" value="Unassembled WGS sequence"/>
</dbReference>
<gene>
    <name evidence="3" type="ORF">B7463_g571</name>
</gene>
<evidence type="ECO:0000256" key="1">
    <source>
        <dbReference type="SAM" id="MobiDB-lite"/>
    </source>
</evidence>
<dbReference type="OrthoDB" id="5076485at2759"/>
<dbReference type="EMBL" id="NCSJ02000005">
    <property type="protein sequence ID" value="RFU35721.1"/>
    <property type="molecule type" value="Genomic_DNA"/>
</dbReference>
<comment type="caution">
    <text evidence="3">The sequence shown here is derived from an EMBL/GenBank/DDBJ whole genome shotgun (WGS) entry which is preliminary data.</text>
</comment>
<feature type="compositionally biased region" description="Low complexity" evidence="1">
    <location>
        <begin position="208"/>
        <end position="283"/>
    </location>
</feature>
<accession>A0A3E2HRT8</accession>
<protein>
    <submittedName>
        <fullName evidence="3">Uncharacterized protein</fullName>
    </submittedName>
</protein>
<evidence type="ECO:0000256" key="2">
    <source>
        <dbReference type="SAM" id="SignalP"/>
    </source>
</evidence>
<dbReference type="OMA" id="WGTGPVC"/>
<feature type="non-terminal residue" evidence="3">
    <location>
        <position position="1"/>
    </location>
</feature>
<feature type="signal peptide" evidence="2">
    <location>
        <begin position="1"/>
        <end position="21"/>
    </location>
</feature>
<proteinExistence type="predicted"/>